<protein>
    <submittedName>
        <fullName evidence="2">Uncharacterized protein</fullName>
    </submittedName>
</protein>
<evidence type="ECO:0000313" key="3">
    <source>
        <dbReference type="Proteomes" id="UP001153069"/>
    </source>
</evidence>
<accession>A0A9N8HS23</accession>
<reference evidence="2" key="1">
    <citation type="submission" date="2020-06" db="EMBL/GenBank/DDBJ databases">
        <authorList>
            <consortium name="Plant Systems Biology data submission"/>
        </authorList>
    </citation>
    <scope>NUCLEOTIDE SEQUENCE</scope>
    <source>
        <strain evidence="2">D6</strain>
    </source>
</reference>
<dbReference type="EMBL" id="CAICTM010001125">
    <property type="protein sequence ID" value="CAB9520708.1"/>
    <property type="molecule type" value="Genomic_DNA"/>
</dbReference>
<feature type="region of interest" description="Disordered" evidence="1">
    <location>
        <begin position="1"/>
        <end position="35"/>
    </location>
</feature>
<proteinExistence type="predicted"/>
<gene>
    <name evidence="2" type="ORF">SEMRO_1127_G244200.1</name>
</gene>
<dbReference type="Proteomes" id="UP001153069">
    <property type="component" value="Unassembled WGS sequence"/>
</dbReference>
<name>A0A9N8HS23_9STRA</name>
<keyword evidence="3" id="KW-1185">Reference proteome</keyword>
<sequence length="261" mass="29152">MNDGRWQQHAASPGPPPQAPMINQPNGMFQGMPVPPPQLLQNNQILWQQQQLQNLHHRLVRLEGQPQQPARAGPAVIPQGSLEGLTNVLTIKYRPQRSGLFLNSLTLFYRNAFRFIIREIGMGNRAFNTAGFLVTVFLDMLTAAFNLRTGQNIRGVTVWVELERVVGGPGSLPHPDWQDAAHLGVVRQLHVINFVVASRACLLHDIANARCKNRRRSGGRLMAVVDRPNAEVPATIRQSHHQQAILKVQVVTTRQWKAAVP</sequence>
<evidence type="ECO:0000256" key="1">
    <source>
        <dbReference type="SAM" id="MobiDB-lite"/>
    </source>
</evidence>
<evidence type="ECO:0000313" key="2">
    <source>
        <dbReference type="EMBL" id="CAB9520708.1"/>
    </source>
</evidence>
<dbReference type="AlphaFoldDB" id="A0A9N8HS23"/>
<organism evidence="2 3">
    <name type="scientific">Seminavis robusta</name>
    <dbReference type="NCBI Taxonomy" id="568900"/>
    <lineage>
        <taxon>Eukaryota</taxon>
        <taxon>Sar</taxon>
        <taxon>Stramenopiles</taxon>
        <taxon>Ochrophyta</taxon>
        <taxon>Bacillariophyta</taxon>
        <taxon>Bacillariophyceae</taxon>
        <taxon>Bacillariophycidae</taxon>
        <taxon>Naviculales</taxon>
        <taxon>Naviculaceae</taxon>
        <taxon>Seminavis</taxon>
    </lineage>
</organism>
<comment type="caution">
    <text evidence="2">The sequence shown here is derived from an EMBL/GenBank/DDBJ whole genome shotgun (WGS) entry which is preliminary data.</text>
</comment>